<reference evidence="2 3" key="1">
    <citation type="journal article" date="2023" name="Limnol Oceanogr Lett">
        <title>Environmental adaptations by the intertidal Antarctic cyanobacterium Halotia branconii CENA392 as revealed using long-read genome sequencing.</title>
        <authorList>
            <person name="Dextro R.B."/>
            <person name="Delbaje E."/>
            <person name="Freitas P.N.N."/>
            <person name="Geraldes V."/>
            <person name="Pinto E."/>
            <person name="Long P.F."/>
            <person name="Fiore M.F."/>
        </authorList>
    </citation>
    <scope>NUCLEOTIDE SEQUENCE [LARGE SCALE GENOMIC DNA]</scope>
    <source>
        <strain evidence="2 3">CENA392</strain>
    </source>
</reference>
<evidence type="ECO:0000259" key="1">
    <source>
        <dbReference type="Pfam" id="PF18480"/>
    </source>
</evidence>
<dbReference type="AlphaFoldDB" id="A0AAJ6NTG7"/>
<dbReference type="InterPro" id="IPR041049">
    <property type="entry name" value="DUF5615"/>
</dbReference>
<accession>A0AAJ6NTG7</accession>
<keyword evidence="3" id="KW-1185">Reference proteome</keyword>
<dbReference type="RefSeq" id="WP_281483684.1">
    <property type="nucleotide sequence ID" value="NZ_CP124543.1"/>
</dbReference>
<sequence length="125" mass="14331">MTKMLVKLDENMAQSHVEFLQQSGYNAERVTDEGLSGAKDEVVWQEVCAEERFFITLDLDFSDVRRFPTGSHPGILLLRSRNRSRQAVVKILTRVINEQPLEALKGCLVVADKIQTRIRRPFQNS</sequence>
<evidence type="ECO:0000313" key="2">
    <source>
        <dbReference type="EMBL" id="WGV26434.1"/>
    </source>
</evidence>
<feature type="domain" description="DUF5615" evidence="1">
    <location>
        <begin position="4"/>
        <end position="113"/>
    </location>
</feature>
<proteinExistence type="predicted"/>
<name>A0AAJ6NTG7_9CYAN</name>
<dbReference type="Pfam" id="PF18480">
    <property type="entry name" value="DUF5615"/>
    <property type="match status" value="1"/>
</dbReference>
<dbReference type="EMBL" id="CP124543">
    <property type="protein sequence ID" value="WGV26434.1"/>
    <property type="molecule type" value="Genomic_DNA"/>
</dbReference>
<protein>
    <submittedName>
        <fullName evidence="2">DUF5615 family PIN-like protein</fullName>
    </submittedName>
</protein>
<dbReference type="KEGG" id="hbq:QI031_02675"/>
<organism evidence="2 3">
    <name type="scientific">Halotia branconii CENA392</name>
    <dbReference type="NCBI Taxonomy" id="1539056"/>
    <lineage>
        <taxon>Bacteria</taxon>
        <taxon>Bacillati</taxon>
        <taxon>Cyanobacteriota</taxon>
        <taxon>Cyanophyceae</taxon>
        <taxon>Nostocales</taxon>
        <taxon>Nodulariaceae</taxon>
        <taxon>Halotia</taxon>
    </lineage>
</organism>
<dbReference type="Proteomes" id="UP001223520">
    <property type="component" value="Chromosome"/>
</dbReference>
<evidence type="ECO:0000313" key="3">
    <source>
        <dbReference type="Proteomes" id="UP001223520"/>
    </source>
</evidence>
<gene>
    <name evidence="2" type="ORF">QI031_02675</name>
</gene>